<reference evidence="1" key="1">
    <citation type="journal article" date="2019" name="Sci. Rep.">
        <title>Draft genome of Tanacetum cinerariifolium, the natural source of mosquito coil.</title>
        <authorList>
            <person name="Yamashiro T."/>
            <person name="Shiraishi A."/>
            <person name="Satake H."/>
            <person name="Nakayama K."/>
        </authorList>
    </citation>
    <scope>NUCLEOTIDE SEQUENCE</scope>
</reference>
<comment type="caution">
    <text evidence="1">The sequence shown here is derived from an EMBL/GenBank/DDBJ whole genome shotgun (WGS) entry which is preliminary data.</text>
</comment>
<dbReference type="InterPro" id="IPR036875">
    <property type="entry name" value="Znf_CCHC_sf"/>
</dbReference>
<proteinExistence type="predicted"/>
<dbReference type="EMBL" id="BKCJ010003309">
    <property type="protein sequence ID" value="GEU54293.1"/>
    <property type="molecule type" value="Genomic_DNA"/>
</dbReference>
<dbReference type="GO" id="GO:0008270">
    <property type="term" value="F:zinc ion binding"/>
    <property type="evidence" value="ECO:0007669"/>
    <property type="project" value="InterPro"/>
</dbReference>
<accession>A0A6L2KX89</accession>
<dbReference type="GO" id="GO:0003676">
    <property type="term" value="F:nucleic acid binding"/>
    <property type="evidence" value="ECO:0007669"/>
    <property type="project" value="InterPro"/>
</dbReference>
<dbReference type="Gene3D" id="4.10.60.10">
    <property type="entry name" value="Zinc finger, CCHC-type"/>
    <property type="match status" value="1"/>
</dbReference>
<organism evidence="1">
    <name type="scientific">Tanacetum cinerariifolium</name>
    <name type="common">Dalmatian daisy</name>
    <name type="synonym">Chrysanthemum cinerariifolium</name>
    <dbReference type="NCBI Taxonomy" id="118510"/>
    <lineage>
        <taxon>Eukaryota</taxon>
        <taxon>Viridiplantae</taxon>
        <taxon>Streptophyta</taxon>
        <taxon>Embryophyta</taxon>
        <taxon>Tracheophyta</taxon>
        <taxon>Spermatophyta</taxon>
        <taxon>Magnoliopsida</taxon>
        <taxon>eudicotyledons</taxon>
        <taxon>Gunneridae</taxon>
        <taxon>Pentapetalae</taxon>
        <taxon>asterids</taxon>
        <taxon>campanulids</taxon>
        <taxon>Asterales</taxon>
        <taxon>Asteraceae</taxon>
        <taxon>Asteroideae</taxon>
        <taxon>Anthemideae</taxon>
        <taxon>Anthemidinae</taxon>
        <taxon>Tanacetum</taxon>
    </lineage>
</organism>
<name>A0A6L2KX89_TANCI</name>
<protein>
    <submittedName>
        <fullName evidence="1">Uncharacterized protein</fullName>
    </submittedName>
</protein>
<dbReference type="SUPFAM" id="SSF57756">
    <property type="entry name" value="Retrovirus zinc finger-like domains"/>
    <property type="match status" value="1"/>
</dbReference>
<evidence type="ECO:0000313" key="1">
    <source>
        <dbReference type="EMBL" id="GEU54293.1"/>
    </source>
</evidence>
<gene>
    <name evidence="1" type="ORF">Tci_026271</name>
</gene>
<dbReference type="AlphaFoldDB" id="A0A6L2KX89"/>
<sequence>MSLEWNTHAVVWRNKSDLETMSMDNLYNNLKVFEREVKGMSSSNSSTQNMAFVSPSNNNSTNGAVNTAQVVNTANGVCTAGTQVNNANIENLSDAIICAFLASQPSSPQLNLNGNETVAFDKTKVECFNYHERGHFARECRAPRAQDNRNRESNRRNVPIETTNSPALVSCDGLGGLFMPPKPDLSYIGLEEFTSEPAVETLNAKTSEDVPKVIKNDNGAPIIEDWKSDDDDECNTLNYDTQRNTTFGVLLHNTCTRVPDEIMSEKYAPSPHTNYKMSVTGCSPLDSYPGHGCQTK</sequence>